<keyword evidence="1" id="KW-0175">Coiled coil</keyword>
<comment type="caution">
    <text evidence="3">The sequence shown here is derived from an EMBL/GenBank/DDBJ whole genome shotgun (WGS) entry which is preliminary data.</text>
</comment>
<feature type="coiled-coil region" evidence="1">
    <location>
        <begin position="179"/>
        <end position="210"/>
    </location>
</feature>
<evidence type="ECO:0000256" key="1">
    <source>
        <dbReference type="SAM" id="Coils"/>
    </source>
</evidence>
<dbReference type="GeneID" id="5702692"/>
<dbReference type="RefSeq" id="XP_001709768.1">
    <property type="nucleotide sequence ID" value="XM_001709716.1"/>
</dbReference>
<dbReference type="AlphaFoldDB" id="A8B540"/>
<dbReference type="EMBL" id="AACB03000002">
    <property type="protein sequence ID" value="KAE8303834.1"/>
    <property type="molecule type" value="Genomic_DNA"/>
</dbReference>
<dbReference type="Pfam" id="PF13863">
    <property type="entry name" value="DUF4200"/>
    <property type="match status" value="1"/>
</dbReference>
<dbReference type="HOGENOM" id="CLU_369379_0_0_1"/>
<keyword evidence="4" id="KW-1185">Reference proteome</keyword>
<evidence type="ECO:0000256" key="2">
    <source>
        <dbReference type="SAM" id="MobiDB-lite"/>
    </source>
</evidence>
<evidence type="ECO:0000313" key="4">
    <source>
        <dbReference type="Proteomes" id="UP000001548"/>
    </source>
</evidence>
<proteinExistence type="predicted"/>
<sequence length="754" mass="86375">MLEDEYYDKMETNPFRLNSDFDIYKVRADDQREKAEQAALLKKIPIHMRTSEYASRNRNLGLTESRSKGSASSSGHSSTATSNISGRGSKAQTGKGTTSLPPIAKTRNQRVAREEELQIPKEVLNRLDAYSPLYSEKYAHLTKKDREFLENLVRDPGPRPKLDEYMSKQRDIFLAELSLQTKKSEIDNINNQIRAKEDNLKAEVKKLDVEVSKFDKFIRHSDLGTVKTISESEKAVKARTQRQEMIRNTSSQILALKSEITKHELSIRQLHRYRLFLDQLISIKDRELLVGRRERHTVQRMAIAFCLEKYGHCHGLCLTCFCFPLNSTIVQTGAITPYNLITMNDAGAQSGRTYYDKILTESTEVLASTINTNDRIDPSKNLEEMPGTIVLKKLSEILEFYTIPSGRCPEPCTNYCNYMTISSQEDKQYIMRMAPNVFAESGPVIQESQIGAGAVSTDGSVLMKNNLKQLGLTMRHLVRATQISIEEYSHIPVSEPGLSDYYSTNVGLFVNEENKIPFLDTNEFVESLRSIENTNFFLLEHLQTVETSQEAFIDRCINEYREREEEMRQLLMQTGNLQTLAQRTDAEEVEGEASYVEATLDHNTHLVSLLEDAIRQAYIHCTKTSDSDALSVTPLNMLSKIERLLQHSSALVRKLPEKYHILFEKAREKERRKERHRKRQEELAVIHADKIARARERALEPIKKATIRKVMARSYGAAKKTIDKSTREQDEDRGQLQLIASNKNNIDFGKDFYE</sequence>
<accession>A8B540</accession>
<dbReference type="InterPro" id="IPR051147">
    <property type="entry name" value="CFAP_domain-containing"/>
</dbReference>
<reference evidence="3 4" key="1">
    <citation type="journal article" date="2007" name="Science">
        <title>Genomic minimalism in the early diverging intestinal parasite Giardia lamblia.</title>
        <authorList>
            <person name="Morrison H.G."/>
            <person name="McArthur A.G."/>
            <person name="Gillin F.D."/>
            <person name="Aley S.B."/>
            <person name="Adam R.D."/>
            <person name="Olsen G.J."/>
            <person name="Best A.A."/>
            <person name="Cande W.Z."/>
            <person name="Chen F."/>
            <person name="Cipriano M.J."/>
            <person name="Davids B.J."/>
            <person name="Dawson S.C."/>
            <person name="Elmendorf H.G."/>
            <person name="Hehl A.B."/>
            <person name="Holder M.E."/>
            <person name="Huse S.M."/>
            <person name="Kim U.U."/>
            <person name="Lasek-Nesselquist E."/>
            <person name="Manning G."/>
            <person name="Nigam A."/>
            <person name="Nixon J.E."/>
            <person name="Palm D."/>
            <person name="Passamaneck N.E."/>
            <person name="Prabhu A."/>
            <person name="Reich C.I."/>
            <person name="Reiner D.S."/>
            <person name="Samuelson J."/>
            <person name="Svard S.G."/>
            <person name="Sogin M.L."/>
        </authorList>
    </citation>
    <scope>NUCLEOTIDE SEQUENCE [LARGE SCALE GENOMIC DNA]</scope>
    <source>
        <strain evidence="3 4">WB C6</strain>
    </source>
</reference>
<gene>
    <name evidence="3" type="ORF">GL50803_002523</name>
</gene>
<dbReference type="InterPro" id="IPR025252">
    <property type="entry name" value="DUF4200"/>
</dbReference>
<evidence type="ECO:0000313" key="3">
    <source>
        <dbReference type="EMBL" id="KAE8303834.1"/>
    </source>
</evidence>
<protein>
    <submittedName>
        <fullName evidence="3">Uncharacterized protein</fullName>
    </submittedName>
</protein>
<dbReference type="KEGG" id="gla:GL50803_002523"/>
<dbReference type="Proteomes" id="UP000001548">
    <property type="component" value="Unassembled WGS sequence"/>
</dbReference>
<feature type="compositionally biased region" description="Low complexity" evidence="2">
    <location>
        <begin position="68"/>
        <end position="85"/>
    </location>
</feature>
<organism evidence="3 4">
    <name type="scientific">Giardia intestinalis (strain ATCC 50803 / WB clone C6)</name>
    <name type="common">Giardia lamblia</name>
    <dbReference type="NCBI Taxonomy" id="184922"/>
    <lineage>
        <taxon>Eukaryota</taxon>
        <taxon>Metamonada</taxon>
        <taxon>Diplomonadida</taxon>
        <taxon>Hexamitidae</taxon>
        <taxon>Giardiinae</taxon>
        <taxon>Giardia</taxon>
    </lineage>
</organism>
<feature type="compositionally biased region" description="Polar residues" evidence="2">
    <location>
        <begin position="55"/>
        <end position="64"/>
    </location>
</feature>
<dbReference type="VEuPathDB" id="GiardiaDB:GL50803_2523"/>
<dbReference type="GO" id="GO:0005856">
    <property type="term" value="C:cytoskeleton"/>
    <property type="evidence" value="ECO:0007669"/>
    <property type="project" value="UniProtKB-ARBA"/>
</dbReference>
<feature type="region of interest" description="Disordered" evidence="2">
    <location>
        <begin position="55"/>
        <end position="114"/>
    </location>
</feature>
<dbReference type="OMA" id="CINEYRE"/>
<dbReference type="PANTHER" id="PTHR21683:SF3">
    <property type="entry name" value="CILIA AND FLAGELLA ASSOCIATED PROTEIN 100"/>
    <property type="match status" value="1"/>
</dbReference>
<feature type="compositionally biased region" description="Polar residues" evidence="2">
    <location>
        <begin position="90"/>
        <end position="100"/>
    </location>
</feature>
<name>A8B540_GIAIC</name>
<dbReference type="PANTHER" id="PTHR21683">
    <property type="entry name" value="COILED-COIL DOMAIN-CONTAINING PROTEIN 42 LIKE-2-LIKE-RELATED"/>
    <property type="match status" value="1"/>
</dbReference>